<proteinExistence type="predicted"/>
<sequence length="142" mass="15488">MLRLPTFDISIHERIPGPFVSTGKVVEDHLCVVNESNFDQHGDEVVAQSSVGVEAMLVHVAEQVQSIGMVPLFSTFFDYTAKDGDRKVGFSPRRKGLLWAKGTADARNGSSSSQELSRSLHCVYRNPKAVCAASSLNVTPPR</sequence>
<protein>
    <submittedName>
        <fullName evidence="1">Uncharacterized protein</fullName>
    </submittedName>
</protein>
<dbReference type="Proteomes" id="UP000886520">
    <property type="component" value="Chromosome 21"/>
</dbReference>
<accession>A0A9D4U995</accession>
<dbReference type="EMBL" id="JABFUD020000021">
    <property type="protein sequence ID" value="KAI5062894.1"/>
    <property type="molecule type" value="Genomic_DNA"/>
</dbReference>
<evidence type="ECO:0000313" key="2">
    <source>
        <dbReference type="Proteomes" id="UP000886520"/>
    </source>
</evidence>
<organism evidence="1 2">
    <name type="scientific">Adiantum capillus-veneris</name>
    <name type="common">Maidenhair fern</name>
    <dbReference type="NCBI Taxonomy" id="13818"/>
    <lineage>
        <taxon>Eukaryota</taxon>
        <taxon>Viridiplantae</taxon>
        <taxon>Streptophyta</taxon>
        <taxon>Embryophyta</taxon>
        <taxon>Tracheophyta</taxon>
        <taxon>Polypodiopsida</taxon>
        <taxon>Polypodiidae</taxon>
        <taxon>Polypodiales</taxon>
        <taxon>Pteridineae</taxon>
        <taxon>Pteridaceae</taxon>
        <taxon>Vittarioideae</taxon>
        <taxon>Adiantum</taxon>
    </lineage>
</organism>
<evidence type="ECO:0000313" key="1">
    <source>
        <dbReference type="EMBL" id="KAI5062894.1"/>
    </source>
</evidence>
<gene>
    <name evidence="1" type="ORF">GOP47_0021441</name>
</gene>
<comment type="caution">
    <text evidence="1">The sequence shown here is derived from an EMBL/GenBank/DDBJ whole genome shotgun (WGS) entry which is preliminary data.</text>
</comment>
<dbReference type="AlphaFoldDB" id="A0A9D4U995"/>
<reference evidence="1" key="1">
    <citation type="submission" date="2021-01" db="EMBL/GenBank/DDBJ databases">
        <title>Adiantum capillus-veneris genome.</title>
        <authorList>
            <person name="Fang Y."/>
            <person name="Liao Q."/>
        </authorList>
    </citation>
    <scope>NUCLEOTIDE SEQUENCE</scope>
    <source>
        <strain evidence="1">H3</strain>
        <tissue evidence="1">Leaf</tissue>
    </source>
</reference>
<name>A0A9D4U995_ADICA</name>
<keyword evidence="2" id="KW-1185">Reference proteome</keyword>